<reference evidence="2" key="1">
    <citation type="submission" date="2010-06" db="EMBL/GenBank/DDBJ databases">
        <authorList>
            <person name="Muzny D."/>
            <person name="Qin X."/>
            <person name="Buhay C."/>
            <person name="Dugan-Rocha S."/>
            <person name="Ding Y."/>
            <person name="Chen G."/>
            <person name="Hawes A."/>
            <person name="Holder M."/>
            <person name="Jhangiani S."/>
            <person name="Johnson A."/>
            <person name="Khan Z."/>
            <person name="Li Z."/>
            <person name="Liu W."/>
            <person name="Liu X."/>
            <person name="Perez L."/>
            <person name="Shen H."/>
            <person name="Wang Q."/>
            <person name="Watt J."/>
            <person name="Xi L."/>
            <person name="Xin Y."/>
            <person name="Zhou J."/>
            <person name="Deng J."/>
            <person name="Jiang H."/>
            <person name="Liu Y."/>
            <person name="Qu J."/>
            <person name="Song X.-Z."/>
            <person name="Zhang L."/>
            <person name="Villasana D."/>
            <person name="Johnson A."/>
            <person name="Liu J."/>
            <person name="Liyanage D."/>
            <person name="Lorensuhewa L."/>
            <person name="Robinson T."/>
            <person name="Song A."/>
            <person name="Song B.-B."/>
            <person name="Dinh H."/>
            <person name="Thornton R."/>
            <person name="Coyle M."/>
            <person name="Francisco L."/>
            <person name="Jackson L."/>
            <person name="Javaid M."/>
            <person name="Korchina V."/>
            <person name="Kovar C."/>
            <person name="Mata R."/>
            <person name="Mathew T."/>
            <person name="Ngo R."/>
            <person name="Nguyen L."/>
            <person name="Nguyen N."/>
            <person name="Okwuonu G."/>
            <person name="Ongeri F."/>
            <person name="Pham C."/>
            <person name="Simmons D."/>
            <person name="Wilczek-Boney K."/>
            <person name="Hale W."/>
            <person name="Jakkamsetti A."/>
            <person name="Pham P."/>
            <person name="Ruth R."/>
            <person name="San Lucas F."/>
            <person name="Warren J."/>
            <person name="Zhang J."/>
            <person name="Zhao Z."/>
            <person name="Zhou C."/>
            <person name="Zhu D."/>
            <person name="Lee S."/>
            <person name="Bess C."/>
            <person name="Blankenburg K."/>
            <person name="Forbes L."/>
            <person name="Fu Q."/>
            <person name="Gubbala S."/>
            <person name="Hirani K."/>
            <person name="Jayaseelan J.C."/>
            <person name="Lara F."/>
            <person name="Munidasa M."/>
            <person name="Palculict T."/>
            <person name="Patil S."/>
            <person name="Pu L.-L."/>
            <person name="Saada N."/>
            <person name="Tang L."/>
            <person name="Weissenberger G."/>
            <person name="Zhu Y."/>
            <person name="Hemphill L."/>
            <person name="Shang Y."/>
            <person name="Youmans B."/>
            <person name="Ayvaz T."/>
            <person name="Ross M."/>
            <person name="Santibanez J."/>
            <person name="Aqrawi P."/>
            <person name="Gross S."/>
            <person name="Joshi V."/>
            <person name="Fowler G."/>
            <person name="Nazareth L."/>
            <person name="Reid J."/>
            <person name="Worley K."/>
            <person name="Petrosino J."/>
            <person name="Highlander S."/>
            <person name="Gibbs R."/>
        </authorList>
    </citation>
    <scope>NUCLEOTIDE SEQUENCE [LARGE SCALE GENOMIC DNA]</scope>
    <source>
        <strain evidence="2">ATCC 33030</strain>
    </source>
</reference>
<organism evidence="2 3">
    <name type="scientific">Corynebacterium genitalium ATCC 33030</name>
    <dbReference type="NCBI Taxonomy" id="585529"/>
    <lineage>
        <taxon>Bacteria</taxon>
        <taxon>Bacillati</taxon>
        <taxon>Actinomycetota</taxon>
        <taxon>Actinomycetes</taxon>
        <taxon>Mycobacteriales</taxon>
        <taxon>Corynebacteriaceae</taxon>
        <taxon>Corynebacterium</taxon>
    </lineage>
</organism>
<dbReference type="eggNOG" id="COG1940">
    <property type="taxonomic scope" value="Bacteria"/>
</dbReference>
<proteinExistence type="inferred from homology"/>
<protein>
    <submittedName>
        <fullName evidence="2">ROK family protein</fullName>
    </submittedName>
</protein>
<dbReference type="AlphaFoldDB" id="D7WCC0"/>
<evidence type="ECO:0000256" key="1">
    <source>
        <dbReference type="ARBA" id="ARBA00006479"/>
    </source>
</evidence>
<dbReference type="InterPro" id="IPR043129">
    <property type="entry name" value="ATPase_NBD"/>
</dbReference>
<dbReference type="Pfam" id="PF00480">
    <property type="entry name" value="ROK"/>
    <property type="match status" value="1"/>
</dbReference>
<sequence length="277" mass="29527">MLAIVPQSSQRPRGVRKCVESAGMDHTSGNYCCGIDIGGSGVKGAIVDMDTGEFATDRIKIATPQPATPEAVAETVAEIVRQLEWDGPVGICLPSVVKEQVAMTAANIDDAWIGTDVHELFSEHVPGRDIAVLNDADAAGLAEVAFGDEICRTGAVMFLTFGTGIGSALLMDGDLFPNTELGHMFVGKKEAEHQASSAVRDREELSYSQWAKRVDKVLTEYARLFNPIAFVVGGGISRKADKWVPLLTVDTPVIPAKLRNRAGIVGAAMAVWKHVAP</sequence>
<evidence type="ECO:0000313" key="3">
    <source>
        <dbReference type="Proteomes" id="UP000004208"/>
    </source>
</evidence>
<gene>
    <name evidence="2" type="ORF">HMPREF0291_11458</name>
</gene>
<dbReference type="Gene3D" id="3.30.420.40">
    <property type="match status" value="2"/>
</dbReference>
<keyword evidence="3" id="KW-1185">Reference proteome</keyword>
<dbReference type="Proteomes" id="UP000004208">
    <property type="component" value="Unassembled WGS sequence"/>
</dbReference>
<evidence type="ECO:0000313" key="2">
    <source>
        <dbReference type="EMBL" id="EFK53801.1"/>
    </source>
</evidence>
<dbReference type="STRING" id="585529.HMPREF0291_11458"/>
<dbReference type="NCBIfam" id="NF045942">
    <property type="entry name" value="PolPhglucPhase"/>
    <property type="match status" value="1"/>
</dbReference>
<dbReference type="SUPFAM" id="SSF53067">
    <property type="entry name" value="Actin-like ATPase domain"/>
    <property type="match status" value="1"/>
</dbReference>
<dbReference type="EMBL" id="ACLJ02000003">
    <property type="protein sequence ID" value="EFK53801.1"/>
    <property type="molecule type" value="Genomic_DNA"/>
</dbReference>
<accession>D7WCC0</accession>
<dbReference type="PANTHER" id="PTHR18964">
    <property type="entry name" value="ROK (REPRESSOR, ORF, KINASE) FAMILY"/>
    <property type="match status" value="1"/>
</dbReference>
<dbReference type="InterPro" id="IPR000600">
    <property type="entry name" value="ROK"/>
</dbReference>
<dbReference type="CDD" id="cd24058">
    <property type="entry name" value="ASKHA_NBD_ROK_PPGK"/>
    <property type="match status" value="1"/>
</dbReference>
<name>D7WCC0_9CORY</name>
<dbReference type="HOGENOM" id="CLU_065796_0_0_11"/>
<dbReference type="PANTHER" id="PTHR18964:SF146">
    <property type="entry name" value="POLYPHOSPHATE GLUCOKINASE"/>
    <property type="match status" value="1"/>
</dbReference>
<comment type="similarity">
    <text evidence="1">Belongs to the ROK (NagC/XylR) family.</text>
</comment>
<comment type="caution">
    <text evidence="2">The sequence shown here is derived from an EMBL/GenBank/DDBJ whole genome shotgun (WGS) entry which is preliminary data.</text>
</comment>